<proteinExistence type="predicted"/>
<dbReference type="Proteomes" id="UP000828390">
    <property type="component" value="Unassembled WGS sequence"/>
</dbReference>
<dbReference type="EMBL" id="JAIWYP010000006">
    <property type="protein sequence ID" value="KAH3810664.1"/>
    <property type="molecule type" value="Genomic_DNA"/>
</dbReference>
<dbReference type="AlphaFoldDB" id="A0A9D4JHU0"/>
<name>A0A9D4JHU0_DREPO</name>
<evidence type="ECO:0000313" key="1">
    <source>
        <dbReference type="EMBL" id="KAH3810664.1"/>
    </source>
</evidence>
<organism evidence="1 2">
    <name type="scientific">Dreissena polymorpha</name>
    <name type="common">Zebra mussel</name>
    <name type="synonym">Mytilus polymorpha</name>
    <dbReference type="NCBI Taxonomy" id="45954"/>
    <lineage>
        <taxon>Eukaryota</taxon>
        <taxon>Metazoa</taxon>
        <taxon>Spiralia</taxon>
        <taxon>Lophotrochozoa</taxon>
        <taxon>Mollusca</taxon>
        <taxon>Bivalvia</taxon>
        <taxon>Autobranchia</taxon>
        <taxon>Heteroconchia</taxon>
        <taxon>Euheterodonta</taxon>
        <taxon>Imparidentia</taxon>
        <taxon>Neoheterodontei</taxon>
        <taxon>Myida</taxon>
        <taxon>Dreissenoidea</taxon>
        <taxon>Dreissenidae</taxon>
        <taxon>Dreissena</taxon>
    </lineage>
</organism>
<reference evidence="1" key="2">
    <citation type="submission" date="2020-11" db="EMBL/GenBank/DDBJ databases">
        <authorList>
            <person name="McCartney M.A."/>
            <person name="Auch B."/>
            <person name="Kono T."/>
            <person name="Mallez S."/>
            <person name="Becker A."/>
            <person name="Gohl D.M."/>
            <person name="Silverstein K.A.T."/>
            <person name="Koren S."/>
            <person name="Bechman K.B."/>
            <person name="Herman A."/>
            <person name="Abrahante J.E."/>
            <person name="Garbe J."/>
        </authorList>
    </citation>
    <scope>NUCLEOTIDE SEQUENCE</scope>
    <source>
        <strain evidence="1">Duluth1</strain>
        <tissue evidence="1">Whole animal</tissue>
    </source>
</reference>
<evidence type="ECO:0000313" key="2">
    <source>
        <dbReference type="Proteomes" id="UP000828390"/>
    </source>
</evidence>
<accession>A0A9D4JHU0</accession>
<dbReference type="InterPro" id="IPR008983">
    <property type="entry name" value="Tumour_necrosis_fac-like_dom"/>
</dbReference>
<gene>
    <name evidence="1" type="ORF">DPMN_139058</name>
</gene>
<reference evidence="1" key="1">
    <citation type="journal article" date="2019" name="bioRxiv">
        <title>The Genome of the Zebra Mussel, Dreissena polymorpha: A Resource for Invasive Species Research.</title>
        <authorList>
            <person name="McCartney M.A."/>
            <person name="Auch B."/>
            <person name="Kono T."/>
            <person name="Mallez S."/>
            <person name="Zhang Y."/>
            <person name="Obille A."/>
            <person name="Becker A."/>
            <person name="Abrahante J.E."/>
            <person name="Garbe J."/>
            <person name="Badalamenti J.P."/>
            <person name="Herman A."/>
            <person name="Mangelson H."/>
            <person name="Liachko I."/>
            <person name="Sullivan S."/>
            <person name="Sone E.D."/>
            <person name="Koren S."/>
            <person name="Silverstein K.A.T."/>
            <person name="Beckman K.B."/>
            <person name="Gohl D.M."/>
        </authorList>
    </citation>
    <scope>NUCLEOTIDE SEQUENCE</scope>
    <source>
        <strain evidence="1">Duluth1</strain>
        <tissue evidence="1">Whole animal</tissue>
    </source>
</reference>
<dbReference type="Gene3D" id="2.60.120.40">
    <property type="match status" value="1"/>
</dbReference>
<sequence length="86" mass="9657">MSKIWPSEVVAKLVIDGVGIVEAISNPVQHANQQNDYHDQQGANIAVVEVRRGQSYVVNYLHSDVVLRSDEIHRFTTFSGVLLHEM</sequence>
<protein>
    <submittedName>
        <fullName evidence="1">Uncharacterized protein</fullName>
    </submittedName>
</protein>
<keyword evidence="2" id="KW-1185">Reference proteome</keyword>
<comment type="caution">
    <text evidence="1">The sequence shown here is derived from an EMBL/GenBank/DDBJ whole genome shotgun (WGS) entry which is preliminary data.</text>
</comment>